<gene>
    <name evidence="1" type="ORF">CAUJ_LOCUS2698</name>
</gene>
<reference evidence="1" key="1">
    <citation type="submission" date="2020-10" db="EMBL/GenBank/DDBJ databases">
        <authorList>
            <person name="Kikuchi T."/>
        </authorList>
    </citation>
    <scope>NUCLEOTIDE SEQUENCE</scope>
    <source>
        <strain evidence="1">NKZ352</strain>
    </source>
</reference>
<dbReference type="Gene3D" id="1.10.287.1150">
    <property type="entry name" value="TPP helical domain"/>
    <property type="match status" value="1"/>
</dbReference>
<evidence type="ECO:0000313" key="1">
    <source>
        <dbReference type="EMBL" id="CAD6186779.1"/>
    </source>
</evidence>
<comment type="caution">
    <text evidence="1">The sequence shown here is derived from an EMBL/GenBank/DDBJ whole genome shotgun (WGS) entry which is preliminary data.</text>
</comment>
<name>A0A8S1GU44_9PELO</name>
<evidence type="ECO:0000313" key="2">
    <source>
        <dbReference type="Proteomes" id="UP000835052"/>
    </source>
</evidence>
<dbReference type="Proteomes" id="UP000835052">
    <property type="component" value="Unassembled WGS sequence"/>
</dbReference>
<protein>
    <submittedName>
        <fullName evidence="1">Uncharacterized protein</fullName>
    </submittedName>
</protein>
<sequence>MEVLVTAGIRFYRPGGGAFGHLAEPPRSVFEPQGSLSAENSQRVQLINAFRRYGYLEAQLDPLGLQNVEK</sequence>
<dbReference type="AlphaFoldDB" id="A0A8S1GU44"/>
<keyword evidence="2" id="KW-1185">Reference proteome</keyword>
<accession>A0A8S1GU44</accession>
<dbReference type="OrthoDB" id="413077at2759"/>
<organism evidence="1 2">
    <name type="scientific">Caenorhabditis auriculariae</name>
    <dbReference type="NCBI Taxonomy" id="2777116"/>
    <lineage>
        <taxon>Eukaryota</taxon>
        <taxon>Metazoa</taxon>
        <taxon>Ecdysozoa</taxon>
        <taxon>Nematoda</taxon>
        <taxon>Chromadorea</taxon>
        <taxon>Rhabditida</taxon>
        <taxon>Rhabditina</taxon>
        <taxon>Rhabditomorpha</taxon>
        <taxon>Rhabditoidea</taxon>
        <taxon>Rhabditidae</taxon>
        <taxon>Peloderinae</taxon>
        <taxon>Caenorhabditis</taxon>
    </lineage>
</organism>
<proteinExistence type="predicted"/>
<dbReference type="EMBL" id="CAJGYM010000005">
    <property type="protein sequence ID" value="CAD6186779.1"/>
    <property type="molecule type" value="Genomic_DNA"/>
</dbReference>